<dbReference type="EMBL" id="LAZR01007720">
    <property type="protein sequence ID" value="KKM83400.1"/>
    <property type="molecule type" value="Genomic_DNA"/>
</dbReference>
<comment type="caution">
    <text evidence="1">The sequence shown here is derived from an EMBL/GenBank/DDBJ whole genome shotgun (WGS) entry which is preliminary data.</text>
</comment>
<dbReference type="SUPFAM" id="SSF52540">
    <property type="entry name" value="P-loop containing nucleoside triphosphate hydrolases"/>
    <property type="match status" value="1"/>
</dbReference>
<sequence length="191" mass="21753">MDPQTVEEVLAWKPPKPELALISGGIMREKGRTVIYGKYKSLKSILAMNMALCVGGGTDWLGWDTPAGGTKVLYLQIEMSHSSIQERLRAMLGHWELTKDRLYRQQTIIWSEPFIKLDTKEGMSLLYKWLLEYKPSLLIIDPLYKVMSGNILDPNAVRVFLDSLDKIISIHECSVLIVGHTRKGEYNEWGS</sequence>
<feature type="non-terminal residue" evidence="1">
    <location>
        <position position="191"/>
    </location>
</feature>
<evidence type="ECO:0008006" key="2">
    <source>
        <dbReference type="Google" id="ProtNLM"/>
    </source>
</evidence>
<dbReference type="AlphaFoldDB" id="A0A0F9N3X5"/>
<dbReference type="Gene3D" id="3.40.50.300">
    <property type="entry name" value="P-loop containing nucleotide triphosphate hydrolases"/>
    <property type="match status" value="1"/>
</dbReference>
<gene>
    <name evidence="1" type="ORF">LCGC14_1309960</name>
</gene>
<dbReference type="Pfam" id="PF13481">
    <property type="entry name" value="AAA_25"/>
    <property type="match status" value="1"/>
</dbReference>
<reference evidence="1" key="1">
    <citation type="journal article" date="2015" name="Nature">
        <title>Complex archaea that bridge the gap between prokaryotes and eukaryotes.</title>
        <authorList>
            <person name="Spang A."/>
            <person name="Saw J.H."/>
            <person name="Jorgensen S.L."/>
            <person name="Zaremba-Niedzwiedzka K."/>
            <person name="Martijn J."/>
            <person name="Lind A.E."/>
            <person name="van Eijk R."/>
            <person name="Schleper C."/>
            <person name="Guy L."/>
            <person name="Ettema T.J."/>
        </authorList>
    </citation>
    <scope>NUCLEOTIDE SEQUENCE</scope>
</reference>
<name>A0A0F9N3X5_9ZZZZ</name>
<proteinExistence type="predicted"/>
<organism evidence="1">
    <name type="scientific">marine sediment metagenome</name>
    <dbReference type="NCBI Taxonomy" id="412755"/>
    <lineage>
        <taxon>unclassified sequences</taxon>
        <taxon>metagenomes</taxon>
        <taxon>ecological metagenomes</taxon>
    </lineage>
</organism>
<protein>
    <recommendedName>
        <fullName evidence="2">KaiC-like domain-containing protein</fullName>
    </recommendedName>
</protein>
<dbReference type="InterPro" id="IPR027417">
    <property type="entry name" value="P-loop_NTPase"/>
</dbReference>
<evidence type="ECO:0000313" key="1">
    <source>
        <dbReference type="EMBL" id="KKM83400.1"/>
    </source>
</evidence>
<accession>A0A0F9N3X5</accession>